<comment type="caution">
    <text evidence="1">The sequence shown here is derived from an EMBL/GenBank/DDBJ whole genome shotgun (WGS) entry which is preliminary data.</text>
</comment>
<name>A0A4D9CXV5_9STRA</name>
<dbReference type="PANTHER" id="PTHR14918">
    <property type="entry name" value="KICSTOR COMPLEX PROTEIN SZT2"/>
    <property type="match status" value="1"/>
</dbReference>
<accession>A0A4D9CXV5</accession>
<sequence>MWTEWSRYVQEKRNYINNATSSCNVSLPDIKRVTIASLTDPSGKEAGCSGMTPGASPSSCTGDVNNATFTAPSRAASDILISPLTKVSYVYQSQSIVFCLHISQSLFCFQGEIIPAELMESSLACALKNLVEDTKCCVLDAVEILVTVLACNVERQETQTMVQGYPLCRGSIQGLLDRLGPFLAQVENKLAGCKVRDEGMGLESVAEELPPSSAFEELIAVSIFALQMMPADAAPSIVLVVDGVFDMGVAAVAEHDDVVMQLCRDDIVLSVLCIAPLQEPNTALGYVGDVVALENVVKTTKGCLMGAMDGGQKVAVLANCSSSEGPRYMLACGGKKDPQYLRECILLRDSRLSCPLDVKAARVKRDSDLSASALPKLLPSTLSSTAVQRLELKKYCLPLMCLQMLLELRTAEGFHMTAFRVASSPKHATNVAIRAGP</sequence>
<dbReference type="InterPro" id="IPR033228">
    <property type="entry name" value="SZT2"/>
</dbReference>
<evidence type="ECO:0000313" key="2">
    <source>
        <dbReference type="Proteomes" id="UP000355283"/>
    </source>
</evidence>
<gene>
    <name evidence="1" type="ORF">NSK_004573</name>
</gene>
<reference evidence="1 2" key="1">
    <citation type="submission" date="2019-01" db="EMBL/GenBank/DDBJ databases">
        <title>Nuclear Genome Assembly of the Microalgal Biofuel strain Nannochloropsis salina CCMP1776.</title>
        <authorList>
            <person name="Hovde B."/>
        </authorList>
    </citation>
    <scope>NUCLEOTIDE SEQUENCE [LARGE SCALE GENOMIC DNA]</scope>
    <source>
        <strain evidence="1 2">CCMP1776</strain>
    </source>
</reference>
<dbReference type="EMBL" id="SDOX01000020">
    <property type="protein sequence ID" value="TFJ84100.1"/>
    <property type="molecule type" value="Genomic_DNA"/>
</dbReference>
<dbReference type="AlphaFoldDB" id="A0A4D9CXV5"/>
<dbReference type="GO" id="GO:0005777">
    <property type="term" value="C:peroxisome"/>
    <property type="evidence" value="ECO:0007669"/>
    <property type="project" value="InterPro"/>
</dbReference>
<evidence type="ECO:0000313" key="1">
    <source>
        <dbReference type="EMBL" id="TFJ84100.1"/>
    </source>
</evidence>
<protein>
    <submittedName>
        <fullName evidence="1">Uncharacterized protein</fullName>
    </submittedName>
</protein>
<dbReference type="Proteomes" id="UP000355283">
    <property type="component" value="Unassembled WGS sequence"/>
</dbReference>
<proteinExistence type="predicted"/>
<keyword evidence="2" id="KW-1185">Reference proteome</keyword>
<dbReference type="OrthoDB" id="127761at2759"/>
<dbReference type="PANTHER" id="PTHR14918:SF3">
    <property type="entry name" value="KICSTOR COMPLEX PROTEIN SZT2"/>
    <property type="match status" value="1"/>
</dbReference>
<organism evidence="1 2">
    <name type="scientific">Nannochloropsis salina CCMP1776</name>
    <dbReference type="NCBI Taxonomy" id="1027361"/>
    <lineage>
        <taxon>Eukaryota</taxon>
        <taxon>Sar</taxon>
        <taxon>Stramenopiles</taxon>
        <taxon>Ochrophyta</taxon>
        <taxon>Eustigmatophyceae</taxon>
        <taxon>Eustigmatales</taxon>
        <taxon>Monodopsidaceae</taxon>
        <taxon>Microchloropsis</taxon>
        <taxon>Microchloropsis salina</taxon>
    </lineage>
</organism>